<gene>
    <name evidence="1" type="ORF">FSB_LOCUS9822</name>
</gene>
<name>A0A2N9F4K8_FAGSY</name>
<sequence length="212" mass="23672">MTRLANGCGDHELVDLKLSRTLLKLRRGQTLQDKSLNWAASRLEEEAITQKLIQWVSSHREDFESREGEDASDWDMASTEVGSDKAKDELDIVDLTFPRRPGEELALVEIDGGEVLKTNLIEPLAVLNGETIETDGGVLVEHKETKPIRVEPLAVVLPRGLEVPSSEKDGNYGRKPSDWVQSMVLKTRPKRESERRVVPVSLVEPVVEPVTS</sequence>
<proteinExistence type="predicted"/>
<dbReference type="AlphaFoldDB" id="A0A2N9F4K8"/>
<reference evidence="1" key="1">
    <citation type="submission" date="2018-02" db="EMBL/GenBank/DDBJ databases">
        <authorList>
            <person name="Cohen D.B."/>
            <person name="Kent A.D."/>
        </authorList>
    </citation>
    <scope>NUCLEOTIDE SEQUENCE</scope>
</reference>
<evidence type="ECO:0000313" key="1">
    <source>
        <dbReference type="EMBL" id="SPC81940.1"/>
    </source>
</evidence>
<accession>A0A2N9F4K8</accession>
<dbReference type="EMBL" id="OIVN01000548">
    <property type="protein sequence ID" value="SPC81940.1"/>
    <property type="molecule type" value="Genomic_DNA"/>
</dbReference>
<protein>
    <submittedName>
        <fullName evidence="1">Uncharacterized protein</fullName>
    </submittedName>
</protein>
<organism evidence="1">
    <name type="scientific">Fagus sylvatica</name>
    <name type="common">Beechnut</name>
    <dbReference type="NCBI Taxonomy" id="28930"/>
    <lineage>
        <taxon>Eukaryota</taxon>
        <taxon>Viridiplantae</taxon>
        <taxon>Streptophyta</taxon>
        <taxon>Embryophyta</taxon>
        <taxon>Tracheophyta</taxon>
        <taxon>Spermatophyta</taxon>
        <taxon>Magnoliopsida</taxon>
        <taxon>eudicotyledons</taxon>
        <taxon>Gunneridae</taxon>
        <taxon>Pentapetalae</taxon>
        <taxon>rosids</taxon>
        <taxon>fabids</taxon>
        <taxon>Fagales</taxon>
        <taxon>Fagaceae</taxon>
        <taxon>Fagus</taxon>
    </lineage>
</organism>